<accession>A0ABW5WNI2</accession>
<name>A0ABW5WNI2_9FLAO</name>
<evidence type="ECO:0000256" key="1">
    <source>
        <dbReference type="ARBA" id="ARBA00022614"/>
    </source>
</evidence>
<dbReference type="PANTHER" id="PTHR47566:SF1">
    <property type="entry name" value="PROTEIN NUD1"/>
    <property type="match status" value="1"/>
</dbReference>
<dbReference type="Pfam" id="PF18962">
    <property type="entry name" value="Por_Secre_tail"/>
    <property type="match status" value="1"/>
</dbReference>
<feature type="domain" description="Secretion system C-terminal sorting" evidence="5">
    <location>
        <begin position="1181"/>
        <end position="1249"/>
    </location>
</feature>
<organism evidence="6 7">
    <name type="scientific">Lacinutrix iliipiscaria</name>
    <dbReference type="NCBI Taxonomy" id="1230532"/>
    <lineage>
        <taxon>Bacteria</taxon>
        <taxon>Pseudomonadati</taxon>
        <taxon>Bacteroidota</taxon>
        <taxon>Flavobacteriia</taxon>
        <taxon>Flavobacteriales</taxon>
        <taxon>Flavobacteriaceae</taxon>
        <taxon>Lacinutrix</taxon>
    </lineage>
</organism>
<dbReference type="InterPro" id="IPR001611">
    <property type="entry name" value="Leu-rich_rpt"/>
</dbReference>
<keyword evidence="3" id="KW-0677">Repeat</keyword>
<evidence type="ECO:0000256" key="2">
    <source>
        <dbReference type="ARBA" id="ARBA00022729"/>
    </source>
</evidence>
<dbReference type="Gene3D" id="3.80.10.10">
    <property type="entry name" value="Ribonuclease Inhibitor"/>
    <property type="match status" value="5"/>
</dbReference>
<dbReference type="InterPro" id="IPR052574">
    <property type="entry name" value="CDIRP"/>
</dbReference>
<gene>
    <name evidence="6" type="ORF">ACFS5M_11510</name>
</gene>
<feature type="chain" id="PRO_5047423660" evidence="4">
    <location>
        <begin position="21"/>
        <end position="1250"/>
    </location>
</feature>
<dbReference type="RefSeq" id="WP_183488420.1">
    <property type="nucleotide sequence ID" value="NZ_JBHUOV010000007.1"/>
</dbReference>
<dbReference type="Proteomes" id="UP001597533">
    <property type="component" value="Unassembled WGS sequence"/>
</dbReference>
<keyword evidence="7" id="KW-1185">Reference proteome</keyword>
<dbReference type="EMBL" id="JBHUOV010000007">
    <property type="protein sequence ID" value="MFD2824298.1"/>
    <property type="molecule type" value="Genomic_DNA"/>
</dbReference>
<evidence type="ECO:0000259" key="5">
    <source>
        <dbReference type="Pfam" id="PF18962"/>
    </source>
</evidence>
<reference evidence="7" key="1">
    <citation type="journal article" date="2019" name="Int. J. Syst. Evol. Microbiol.">
        <title>The Global Catalogue of Microorganisms (GCM) 10K type strain sequencing project: providing services to taxonomists for standard genome sequencing and annotation.</title>
        <authorList>
            <consortium name="The Broad Institute Genomics Platform"/>
            <consortium name="The Broad Institute Genome Sequencing Center for Infectious Disease"/>
            <person name="Wu L."/>
            <person name="Ma J."/>
        </authorList>
    </citation>
    <scope>NUCLEOTIDE SEQUENCE [LARGE SCALE GENOMIC DNA]</scope>
    <source>
        <strain evidence="7">KCTC 32141</strain>
    </source>
</reference>
<dbReference type="PANTHER" id="PTHR47566">
    <property type="match status" value="1"/>
</dbReference>
<proteinExistence type="predicted"/>
<feature type="signal peptide" evidence="4">
    <location>
        <begin position="1"/>
        <end position="20"/>
    </location>
</feature>
<evidence type="ECO:0000256" key="4">
    <source>
        <dbReference type="SAM" id="SignalP"/>
    </source>
</evidence>
<dbReference type="InterPro" id="IPR032675">
    <property type="entry name" value="LRR_dom_sf"/>
</dbReference>
<evidence type="ECO:0000313" key="7">
    <source>
        <dbReference type="Proteomes" id="UP001597533"/>
    </source>
</evidence>
<dbReference type="NCBIfam" id="TIGR04183">
    <property type="entry name" value="Por_Secre_tail"/>
    <property type="match status" value="1"/>
</dbReference>
<protein>
    <submittedName>
        <fullName evidence="6">T9SS type A sorting domain-containing protein</fullName>
    </submittedName>
</protein>
<keyword evidence="2 4" id="KW-0732">Signal</keyword>
<evidence type="ECO:0000313" key="6">
    <source>
        <dbReference type="EMBL" id="MFD2824298.1"/>
    </source>
</evidence>
<dbReference type="PROSITE" id="PS51450">
    <property type="entry name" value="LRR"/>
    <property type="match status" value="2"/>
</dbReference>
<dbReference type="SUPFAM" id="SSF52058">
    <property type="entry name" value="L domain-like"/>
    <property type="match status" value="4"/>
</dbReference>
<keyword evidence="1" id="KW-0433">Leucine-rich repeat</keyword>
<comment type="caution">
    <text evidence="6">The sequence shown here is derived from an EMBL/GenBank/DDBJ whole genome shotgun (WGS) entry which is preliminary data.</text>
</comment>
<evidence type="ECO:0000256" key="3">
    <source>
        <dbReference type="ARBA" id="ARBA00022737"/>
    </source>
</evidence>
<sequence>MKTKLCFCFVLILSIKTTIAQTIAIPDPNFEQALIDAGQDSDGIINGLILQSDAESIINLSLNNKGINSLQGIEGFINVTSLVCSNNNLTSLNVSNNTALLTLQCHGNNLLDLDLSYNTVLTTLTASSNQFTSLDVSANVALTYLSVPFNQLTSLNVSNNSALVSLFCIGNAITSLDVSNLTNLETLHCFNNELTSINLTNAQALKELQCYGNQLSSLNVSTNINLEELRVSDNNITSLDVSNNMELIDFRAWGNQLTSVDISNIPTLEVVSFGDNNLSSFNIKNGNNTAITYFSTSNNPNLLCIDVDDAAYSTANWTTISPQTSFSEDCIASAPTISIPDNNFEQALIDLGYDTNGLNGNIMQIEAEAVTSLDINSKNIASLQGIEGFINLTVLKCHTNNLTSLDVSNNTALVQLNCRTNQLTSLDVSANVALEVLNCYNNQITSLDLRTNLRLRSLLCDGNDLTELSVKNGNNTNVTFFSSLGNYNLHCIEVDDAAYSAANWPDINSQSFFSDDCHLGEPTIAILDENFEIALIDLGYDTNGLNGNIWQSEAEALTSLNLSNKNISSLVGIEGFVNLTDLTCSNNLLTALDVSNNVNLRQLDCQYNQLAALTLGNNTVIYELFATNNQLTALDVGYNSALTSVFLSNNLLTDFDVSNNSLLIELFINDNQLTSLNLKNGNNTNISDVFTENNSDLFCIEVDDAVYSTANWTYIDAQTNFSEDCSVAVFPTIAIPDANFEQVLINQGYDSNGLNGNILQSEAEAIEILSVSNANISSLEGISGFINLIDLRCDNNVLTFLDVSNLPLLKILYTDQNNLAEIDVSSNLELQNLNVSSNHITALDISVNTDLVSFEANENNLQTLNVKNTNNANFSFFSALDNPNLYCIEVDDAIYSNANWNQVDAQTNFSEDCSIAFPTIAIPDANFEQALIDLGYDTNGFTGNIFISDAEVITSLNVSNKNISSLSGIEGFSNLIVLNIAHNDLNSLQGLENLTNLETLKCNGNNLTSLDISNLTNLKELHTGSNPLGSIDVSNNVLLESLTSSTCQLTNINVSNNPDLTYLELYENQLTILDISNNLDLEELNFASNQITSMNLSNHTALIEIYAANNQLTSFNVKNGINTIITDFEADGNPNLTCIQVDNAPYSTALWSSYIDAQTSFNEDCSTLGVDEVSLTDTLNLYPNPASDTFYIKGLQEDTQVTIYDINGRNILSTNINNNQPVNVSQIPSGLYLVNIKNNTGETVKKLIVN</sequence>
<dbReference type="InterPro" id="IPR026444">
    <property type="entry name" value="Secre_tail"/>
</dbReference>